<keyword evidence="2" id="KW-0051">Antiviral defense</keyword>
<evidence type="ECO:0000313" key="5">
    <source>
        <dbReference type="Proteomes" id="UP000198625"/>
    </source>
</evidence>
<dbReference type="GO" id="GO:0000166">
    <property type="term" value="F:nucleotide binding"/>
    <property type="evidence" value="ECO:0007669"/>
    <property type="project" value="UniProtKB-KW"/>
</dbReference>
<name>A0A1H3SDD0_9FIRM</name>
<keyword evidence="5" id="KW-1185">Reference proteome</keyword>
<keyword evidence="1" id="KW-0547">Nucleotide-binding</keyword>
<evidence type="ECO:0000256" key="1">
    <source>
        <dbReference type="ARBA" id="ARBA00022741"/>
    </source>
</evidence>
<dbReference type="EMBL" id="FNQE01000041">
    <property type="protein sequence ID" value="SDZ35718.1"/>
    <property type="molecule type" value="Genomic_DNA"/>
</dbReference>
<sequence length="503" mass="57843">MRALVLWEVSKKQQYIFSSNKLKENRGASIIIEDIVEKMPYRIELKYKDYLIYNGGGSSLYNFPDTNYAKEFIRKVSKKVLKEYPGIELFMVLEEYDEEVDPIIEKIDNAYKNLAIKKNRREYSGGQLSFGIERLCESTGLPASHEVYEDDRKRYISSEIKKKTGYSNKNADKFDNLMPVKYSIKEFGDLTDGDKNYLAVVHIDGNQMGKKLNKLKEGFKYDKGNTKETNNEYLRALKKFSDDIKDAFEGSFKHMANIIKANEDELNKDTKIKEGKFPLIPIIIAGDDITYVTNGKIGIESARVFLEYLNKINININGEDINLNACAGVAITKASYPFSKTYALAEDLCSSAKKKILKDYANSDADYSLIDWHIEQGDIMGSISDIREAHYKSLDGNKLNIRPLYLNNDEKWTSYSSFLEAYEYITKLEIDDKKAGRSKIKTLREILKKGERNTELYLSSNKLLNYFPRLTKTSGNYCFYEGHCVYYDVIEAMDLFIPLKGGK</sequence>
<proteinExistence type="predicted"/>
<dbReference type="Gene3D" id="3.30.70.270">
    <property type="match status" value="1"/>
</dbReference>
<dbReference type="STRING" id="415015.SAMN05660462_02833"/>
<evidence type="ECO:0000259" key="3">
    <source>
        <dbReference type="Pfam" id="PF22335"/>
    </source>
</evidence>
<gene>
    <name evidence="4" type="ORF">SAMN05660462_02833</name>
</gene>
<dbReference type="RefSeq" id="WP_091732689.1">
    <property type="nucleotide sequence ID" value="NZ_FNQE01000041.1"/>
</dbReference>
<dbReference type="OrthoDB" id="442064at2"/>
<reference evidence="4 5" key="1">
    <citation type="submission" date="2016-10" db="EMBL/GenBank/DDBJ databases">
        <authorList>
            <person name="de Groot N.N."/>
        </authorList>
    </citation>
    <scope>NUCLEOTIDE SEQUENCE [LARGE SCALE GENOMIC DNA]</scope>
    <source>
        <strain evidence="4 5">DSM 21650</strain>
    </source>
</reference>
<evidence type="ECO:0000256" key="2">
    <source>
        <dbReference type="ARBA" id="ARBA00023118"/>
    </source>
</evidence>
<evidence type="ECO:0000313" key="4">
    <source>
        <dbReference type="EMBL" id="SDZ35718.1"/>
    </source>
</evidence>
<protein>
    <recommendedName>
        <fullName evidence="3">Cas10/Cmr2 second palm domain-containing protein</fullName>
    </recommendedName>
</protein>
<dbReference type="InterPro" id="IPR054767">
    <property type="entry name" value="Cas10-Cmr2_palm2"/>
</dbReference>
<dbReference type="GO" id="GO:0051607">
    <property type="term" value="P:defense response to virus"/>
    <property type="evidence" value="ECO:0007669"/>
    <property type="project" value="UniProtKB-KW"/>
</dbReference>
<feature type="domain" description="Cas10/Cmr2 second palm" evidence="3">
    <location>
        <begin position="197"/>
        <end position="359"/>
    </location>
</feature>
<accession>A0A1H3SDD0</accession>
<organism evidence="4 5">
    <name type="scientific">Proteiniborus ethanoligenes</name>
    <dbReference type="NCBI Taxonomy" id="415015"/>
    <lineage>
        <taxon>Bacteria</taxon>
        <taxon>Bacillati</taxon>
        <taxon>Bacillota</taxon>
        <taxon>Clostridia</taxon>
        <taxon>Eubacteriales</taxon>
        <taxon>Proteiniborus</taxon>
    </lineage>
</organism>
<dbReference type="InterPro" id="IPR043128">
    <property type="entry name" value="Rev_trsase/Diguanyl_cyclase"/>
</dbReference>
<dbReference type="AlphaFoldDB" id="A0A1H3SDD0"/>
<dbReference type="Proteomes" id="UP000198625">
    <property type="component" value="Unassembled WGS sequence"/>
</dbReference>
<dbReference type="Pfam" id="PF22335">
    <property type="entry name" value="Cas10-Cmr2_palm2"/>
    <property type="match status" value="1"/>
</dbReference>